<keyword evidence="1" id="KW-1133">Transmembrane helix</keyword>
<evidence type="ECO:0000256" key="1">
    <source>
        <dbReference type="SAM" id="Phobius"/>
    </source>
</evidence>
<feature type="transmembrane region" description="Helical" evidence="1">
    <location>
        <begin position="82"/>
        <end position="106"/>
    </location>
</feature>
<evidence type="ECO:0000313" key="2">
    <source>
        <dbReference type="EMBL" id="OCX14204.1"/>
    </source>
</evidence>
<dbReference type="OrthoDB" id="7012629at2"/>
<evidence type="ECO:0000313" key="3">
    <source>
        <dbReference type="Proteomes" id="UP000095143"/>
    </source>
</evidence>
<organism evidence="2 3">
    <name type="scientific">Pseudomonas graminis</name>
    <dbReference type="NCBI Taxonomy" id="158627"/>
    <lineage>
        <taxon>Bacteria</taxon>
        <taxon>Pseudomonadati</taxon>
        <taxon>Pseudomonadota</taxon>
        <taxon>Gammaproteobacteria</taxon>
        <taxon>Pseudomonadales</taxon>
        <taxon>Pseudomonadaceae</taxon>
        <taxon>Pseudomonas</taxon>
    </lineage>
</organism>
<feature type="transmembrane region" description="Helical" evidence="1">
    <location>
        <begin position="118"/>
        <end position="151"/>
    </location>
</feature>
<accession>A0A1C2DHF3</accession>
<dbReference type="EMBL" id="MDEN01000068">
    <property type="protein sequence ID" value="OCX14204.1"/>
    <property type="molecule type" value="Genomic_DNA"/>
</dbReference>
<dbReference type="RefSeq" id="WP_065991709.1">
    <property type="nucleotide sequence ID" value="NZ_MDEN01000068.1"/>
</dbReference>
<dbReference type="AlphaFoldDB" id="A0A1C2DHF3"/>
<feature type="transmembrane region" description="Helical" evidence="1">
    <location>
        <begin position="24"/>
        <end position="42"/>
    </location>
</feature>
<protein>
    <submittedName>
        <fullName evidence="2">Uncharacterized protein</fullName>
    </submittedName>
</protein>
<dbReference type="Proteomes" id="UP000095143">
    <property type="component" value="Unassembled WGS sequence"/>
</dbReference>
<gene>
    <name evidence="2" type="ORF">BBI10_21975</name>
</gene>
<proteinExistence type="predicted"/>
<keyword evidence="1" id="KW-0472">Membrane</keyword>
<feature type="transmembrane region" description="Helical" evidence="1">
    <location>
        <begin position="190"/>
        <end position="208"/>
    </location>
</feature>
<sequence>MMQGTLIHRLKTKIWPQLPISDHFYRAAIGAGILAIICLFAGQAPSSRALFFLSWALACAGFCTWLIKHAINLWKFEVSKALLAWLHAAMLLGAYLLSRWCVALTLGLPAKDFDGAVAVMTILCACIVYLAMILLGCIAVAVGCLILAPVLESAWLISTFPEGERLRQYLSMKLGIRFFKQPSPMHKPSGLNLLAHLYGGLCVIFALVESVQPILDFSINNAQLTRRVAYYADYHFQERYPGIVPGQRFILHDNNVISVAREVESKIEIAVGVIDPLKGITLLSPYR</sequence>
<comment type="caution">
    <text evidence="2">The sequence shown here is derived from an EMBL/GenBank/DDBJ whole genome shotgun (WGS) entry which is preliminary data.</text>
</comment>
<name>A0A1C2DHF3_9PSED</name>
<feature type="transmembrane region" description="Helical" evidence="1">
    <location>
        <begin position="49"/>
        <end position="67"/>
    </location>
</feature>
<keyword evidence="1" id="KW-0812">Transmembrane</keyword>
<reference evidence="2 3" key="1">
    <citation type="submission" date="2016-08" db="EMBL/GenBank/DDBJ databases">
        <title>Whole genome sequence of Pseudomonas graminis strain UASWS1507, a potential biological control agent for agriculture.</title>
        <authorList>
            <person name="Crovadore J."/>
            <person name="Calmin G."/>
            <person name="Chablais R."/>
            <person name="Cochard B."/>
            <person name="Lefort F."/>
        </authorList>
    </citation>
    <scope>NUCLEOTIDE SEQUENCE [LARGE SCALE GENOMIC DNA]</scope>
    <source>
        <strain evidence="2 3">UASWS1507</strain>
    </source>
</reference>